<keyword evidence="11" id="KW-1185">Reference proteome</keyword>
<evidence type="ECO:0000256" key="3">
    <source>
        <dbReference type="ARBA" id="ARBA00022989"/>
    </source>
</evidence>
<accession>A0A8T1RVH2</accession>
<dbReference type="Proteomes" id="UP000765507">
    <property type="component" value="Unassembled WGS sequence"/>
</dbReference>
<keyword evidence="5 8" id="KW-0472">Membrane</keyword>
<feature type="transmembrane region" description="Helical" evidence="8">
    <location>
        <begin position="64"/>
        <end position="82"/>
    </location>
</feature>
<feature type="transmembrane region" description="Helical" evidence="8">
    <location>
        <begin position="7"/>
        <end position="28"/>
    </location>
</feature>
<reference evidence="10 11" key="1">
    <citation type="journal article" date="2020" name="G3 (Bethesda)">
        <title>Draft Genome of the Common Snapping Turtle, Chelydra serpentina, a Model for Phenotypic Plasticity in Reptiles.</title>
        <authorList>
            <person name="Das D."/>
            <person name="Singh S.K."/>
            <person name="Bierstedt J."/>
            <person name="Erickson A."/>
            <person name="Galli G.L.J."/>
            <person name="Crossley D.A. 2nd"/>
            <person name="Rhen T."/>
        </authorList>
    </citation>
    <scope>NUCLEOTIDE SEQUENCE [LARGE SCALE GENOMIC DNA]</scope>
    <source>
        <strain evidence="10">KW</strain>
    </source>
</reference>
<evidence type="ECO:0000256" key="2">
    <source>
        <dbReference type="ARBA" id="ARBA00022692"/>
    </source>
</evidence>
<keyword evidence="3 8" id="KW-1133">Transmembrane helix</keyword>
<dbReference type="InterPro" id="IPR050125">
    <property type="entry name" value="GPCR_opsins"/>
</dbReference>
<comment type="caution">
    <text evidence="10">The sequence shown here is derived from an EMBL/GenBank/DDBJ whole genome shotgun (WGS) entry which is preliminary data.</text>
</comment>
<dbReference type="GO" id="GO:0004930">
    <property type="term" value="F:G protein-coupled receptor activity"/>
    <property type="evidence" value="ECO:0007669"/>
    <property type="project" value="UniProtKB-KW"/>
</dbReference>
<name>A0A8T1RVH2_CHESE</name>
<evidence type="ECO:0000313" key="10">
    <source>
        <dbReference type="EMBL" id="KAG6920385.1"/>
    </source>
</evidence>
<keyword evidence="4" id="KW-0297">G-protein coupled receptor</keyword>
<keyword evidence="7" id="KW-0807">Transducer</keyword>
<evidence type="ECO:0000259" key="9">
    <source>
        <dbReference type="PROSITE" id="PS50262"/>
    </source>
</evidence>
<dbReference type="PROSITE" id="PS00238">
    <property type="entry name" value="OPSIN"/>
    <property type="match status" value="1"/>
</dbReference>
<protein>
    <recommendedName>
        <fullName evidence="9">G-protein coupled receptors family 1 profile domain-containing protein</fullName>
    </recommendedName>
</protein>
<comment type="subcellular location">
    <subcellularLocation>
        <location evidence="1">Membrane</location>
        <topology evidence="1">Multi-pass membrane protein</topology>
    </subcellularLocation>
</comment>
<sequence length="90" mass="10034">MVITTIICYLICWMPYGVIALLATFGSPGAVSPVAYVIPSILAKSSTVCNPIIYILMNKQVRNMAVITYSLLISSLLKWLIFYDMINKNK</sequence>
<evidence type="ECO:0000256" key="8">
    <source>
        <dbReference type="SAM" id="Phobius"/>
    </source>
</evidence>
<evidence type="ECO:0000313" key="11">
    <source>
        <dbReference type="Proteomes" id="UP000765507"/>
    </source>
</evidence>
<feature type="domain" description="G-protein coupled receptors family 1 profile" evidence="9">
    <location>
        <begin position="1"/>
        <end position="54"/>
    </location>
</feature>
<dbReference type="PANTHER" id="PTHR24240">
    <property type="entry name" value="OPSIN"/>
    <property type="match status" value="1"/>
</dbReference>
<dbReference type="SUPFAM" id="SSF81321">
    <property type="entry name" value="Family A G protein-coupled receptor-like"/>
    <property type="match status" value="1"/>
</dbReference>
<evidence type="ECO:0000256" key="7">
    <source>
        <dbReference type="ARBA" id="ARBA00023224"/>
    </source>
</evidence>
<evidence type="ECO:0000256" key="1">
    <source>
        <dbReference type="ARBA" id="ARBA00004141"/>
    </source>
</evidence>
<gene>
    <name evidence="10" type="ORF">G0U57_020584</name>
</gene>
<dbReference type="OrthoDB" id="2101615at2759"/>
<evidence type="ECO:0000256" key="6">
    <source>
        <dbReference type="ARBA" id="ARBA00023170"/>
    </source>
</evidence>
<dbReference type="Gene3D" id="1.20.1070.10">
    <property type="entry name" value="Rhodopsin 7-helix transmembrane proteins"/>
    <property type="match status" value="1"/>
</dbReference>
<evidence type="ECO:0000256" key="5">
    <source>
        <dbReference type="ARBA" id="ARBA00023136"/>
    </source>
</evidence>
<evidence type="ECO:0000256" key="4">
    <source>
        <dbReference type="ARBA" id="ARBA00023040"/>
    </source>
</evidence>
<dbReference type="GO" id="GO:0016020">
    <property type="term" value="C:membrane"/>
    <property type="evidence" value="ECO:0007669"/>
    <property type="project" value="UniProtKB-SubCell"/>
</dbReference>
<dbReference type="InterPro" id="IPR027430">
    <property type="entry name" value="Retinal_BS"/>
</dbReference>
<feature type="transmembrane region" description="Helical" evidence="8">
    <location>
        <begin position="34"/>
        <end position="57"/>
    </location>
</feature>
<keyword evidence="6" id="KW-0675">Receptor</keyword>
<dbReference type="EMBL" id="JAHGAV010008809">
    <property type="protein sequence ID" value="KAG6920385.1"/>
    <property type="molecule type" value="Genomic_DNA"/>
</dbReference>
<dbReference type="InterPro" id="IPR017452">
    <property type="entry name" value="GPCR_Rhodpsn_7TM"/>
</dbReference>
<dbReference type="PROSITE" id="PS50262">
    <property type="entry name" value="G_PROTEIN_RECEP_F1_2"/>
    <property type="match status" value="1"/>
</dbReference>
<dbReference type="AlphaFoldDB" id="A0A8T1RVH2"/>
<keyword evidence="2 8" id="KW-0812">Transmembrane</keyword>
<proteinExistence type="predicted"/>
<organism evidence="10 11">
    <name type="scientific">Chelydra serpentina</name>
    <name type="common">Snapping turtle</name>
    <name type="synonym">Testudo serpentina</name>
    <dbReference type="NCBI Taxonomy" id="8475"/>
    <lineage>
        <taxon>Eukaryota</taxon>
        <taxon>Metazoa</taxon>
        <taxon>Chordata</taxon>
        <taxon>Craniata</taxon>
        <taxon>Vertebrata</taxon>
        <taxon>Euteleostomi</taxon>
        <taxon>Archelosauria</taxon>
        <taxon>Testudinata</taxon>
        <taxon>Testudines</taxon>
        <taxon>Cryptodira</taxon>
        <taxon>Durocryptodira</taxon>
        <taxon>Americhelydia</taxon>
        <taxon>Chelydroidea</taxon>
        <taxon>Chelydridae</taxon>
        <taxon>Chelydra</taxon>
    </lineage>
</organism>